<keyword evidence="1" id="KW-0472">Membrane</keyword>
<evidence type="ECO:0000313" key="2">
    <source>
        <dbReference type="EMBL" id="TSD08530.1"/>
    </source>
</evidence>
<keyword evidence="3" id="KW-1185">Reference proteome</keyword>
<comment type="caution">
    <text evidence="2">The sequence shown here is derived from an EMBL/GenBank/DDBJ whole genome shotgun (WGS) entry which is preliminary data.</text>
</comment>
<dbReference type="Proteomes" id="UP000319894">
    <property type="component" value="Unassembled WGS sequence"/>
</dbReference>
<dbReference type="EMBL" id="QMDX01000045">
    <property type="protein sequence ID" value="TSD08530.1"/>
    <property type="molecule type" value="Genomic_DNA"/>
</dbReference>
<accession>A0A554MUR4</accession>
<organism evidence="2 3">
    <name type="scientific">Haloglomus irregulare</name>
    <dbReference type="NCBI Taxonomy" id="2234134"/>
    <lineage>
        <taxon>Archaea</taxon>
        <taxon>Methanobacteriati</taxon>
        <taxon>Methanobacteriota</taxon>
        <taxon>Stenosarchaea group</taxon>
        <taxon>Halobacteria</taxon>
        <taxon>Halobacteriales</taxon>
        <taxon>Natronomonadaceae</taxon>
        <taxon>Haloglomus</taxon>
    </lineage>
</organism>
<name>A0A554MUR4_9EURY</name>
<proteinExistence type="predicted"/>
<dbReference type="AlphaFoldDB" id="A0A554MUR4"/>
<feature type="transmembrane region" description="Helical" evidence="1">
    <location>
        <begin position="80"/>
        <end position="105"/>
    </location>
</feature>
<dbReference type="OrthoDB" id="346309at2157"/>
<feature type="transmembrane region" description="Helical" evidence="1">
    <location>
        <begin position="25"/>
        <end position="44"/>
    </location>
</feature>
<reference evidence="2 3" key="1">
    <citation type="submission" date="2018-06" db="EMBL/GenBank/DDBJ databases">
        <title>Natronomonas sp. F16-60 a new haloarchaeon isolated from a solar saltern of Isla Cristina, Huelva, Spain.</title>
        <authorList>
            <person name="Duran-Viseras A."/>
            <person name="Sanchez-Porro C."/>
            <person name="Ventosa A."/>
        </authorList>
    </citation>
    <scope>NUCLEOTIDE SEQUENCE [LARGE SCALE GENOMIC DNA]</scope>
    <source>
        <strain evidence="2 3">F16-60</strain>
    </source>
</reference>
<dbReference type="InParanoid" id="A0A554MUR4"/>
<sequence>MSAPESRIDVERFVSNFLEFQYREVMMVFATLAVVASSILFFPGFDNLSKGLQADISLPLLTAFILVAVIAGVIKGMVGFGYALITTPIFASVIDPTFAVVVLAIPPWMINMFQIGETNTGLSFIREEWVLVLL</sequence>
<feature type="transmembrane region" description="Helical" evidence="1">
    <location>
        <begin position="56"/>
        <end position="74"/>
    </location>
</feature>
<evidence type="ECO:0000313" key="3">
    <source>
        <dbReference type="Proteomes" id="UP000319894"/>
    </source>
</evidence>
<keyword evidence="1" id="KW-0812">Transmembrane</keyword>
<gene>
    <name evidence="2" type="ORF">DP107_19465</name>
</gene>
<evidence type="ECO:0000256" key="1">
    <source>
        <dbReference type="SAM" id="Phobius"/>
    </source>
</evidence>
<keyword evidence="1" id="KW-1133">Transmembrane helix</keyword>
<protein>
    <submittedName>
        <fullName evidence="2">Uncharacterized protein</fullName>
    </submittedName>
</protein>